<dbReference type="InterPro" id="IPR006571">
    <property type="entry name" value="TLDc_dom"/>
</dbReference>
<dbReference type="PROSITE" id="PS50097">
    <property type="entry name" value="BTB"/>
    <property type="match status" value="1"/>
</dbReference>
<dbReference type="AlphaFoldDB" id="A0A015JVT7"/>
<dbReference type="InterPro" id="IPR011333">
    <property type="entry name" value="SKP1/BTB/POZ_sf"/>
</dbReference>
<evidence type="ECO:0008006" key="5">
    <source>
        <dbReference type="Google" id="ProtNLM"/>
    </source>
</evidence>
<protein>
    <recommendedName>
        <fullName evidence="5">Kelch-like protein 17</fullName>
    </recommendedName>
</protein>
<keyword evidence="4" id="KW-1185">Reference proteome</keyword>
<dbReference type="InterPro" id="IPR011705">
    <property type="entry name" value="BACK"/>
</dbReference>
<dbReference type="PANTHER" id="PTHR46306:SF1">
    <property type="entry name" value="BTB_POZ DOMAIN-CONTAINING PROTEIN 9"/>
    <property type="match status" value="1"/>
</dbReference>
<evidence type="ECO:0000259" key="1">
    <source>
        <dbReference type="PROSITE" id="PS50097"/>
    </source>
</evidence>
<dbReference type="Pfam" id="PF07534">
    <property type="entry name" value="TLD"/>
    <property type="match status" value="1"/>
</dbReference>
<dbReference type="EMBL" id="JEMT01014018">
    <property type="protein sequence ID" value="EXX73647.1"/>
    <property type="molecule type" value="Genomic_DNA"/>
</dbReference>
<accession>A0A015JVT7</accession>
<feature type="domain" description="TLDc" evidence="2">
    <location>
        <begin position="305"/>
        <end position="483"/>
    </location>
</feature>
<dbReference type="CDD" id="cd18186">
    <property type="entry name" value="BTB_POZ_ZBTB_KLHL-like"/>
    <property type="match status" value="1"/>
</dbReference>
<dbReference type="InterPro" id="IPR052407">
    <property type="entry name" value="BTB_POZ_domain_cont_9"/>
</dbReference>
<evidence type="ECO:0000259" key="2">
    <source>
        <dbReference type="PROSITE" id="PS51886"/>
    </source>
</evidence>
<organism evidence="3 4">
    <name type="scientific">Rhizophagus irregularis (strain DAOM 197198w)</name>
    <name type="common">Glomus intraradices</name>
    <dbReference type="NCBI Taxonomy" id="1432141"/>
    <lineage>
        <taxon>Eukaryota</taxon>
        <taxon>Fungi</taxon>
        <taxon>Fungi incertae sedis</taxon>
        <taxon>Mucoromycota</taxon>
        <taxon>Glomeromycotina</taxon>
        <taxon>Glomeromycetes</taxon>
        <taxon>Glomerales</taxon>
        <taxon>Glomeraceae</taxon>
        <taxon>Rhizophagus</taxon>
    </lineage>
</organism>
<dbReference type="SMART" id="SM00225">
    <property type="entry name" value="BTB"/>
    <property type="match status" value="1"/>
</dbReference>
<evidence type="ECO:0000313" key="4">
    <source>
        <dbReference type="Proteomes" id="UP000022910"/>
    </source>
</evidence>
<dbReference type="InterPro" id="IPR000210">
    <property type="entry name" value="BTB/POZ_dom"/>
</dbReference>
<dbReference type="HOGENOM" id="CLU_021542_0_2_1"/>
<dbReference type="SMART" id="SM00584">
    <property type="entry name" value="TLDc"/>
    <property type="match status" value="1"/>
</dbReference>
<dbReference type="Gene3D" id="3.30.710.10">
    <property type="entry name" value="Potassium Channel Kv1.1, Chain A"/>
    <property type="match status" value="1"/>
</dbReference>
<dbReference type="PANTHER" id="PTHR46306">
    <property type="entry name" value="BTB/POZ DOMAIN-CONTAINING PROTEIN 9"/>
    <property type="match status" value="1"/>
</dbReference>
<dbReference type="Pfam" id="PF00651">
    <property type="entry name" value="BTB"/>
    <property type="match status" value="1"/>
</dbReference>
<sequence length="486" mass="57491">MVRFRNDRYVYLQKLSQNLLEILDDDEYYDITIEVGDDPHVKIFRAHIAILNYRSFHLRRILSTNKKKSDGTLTHIKLPNILPEIFQIILRYIYGGIILYKEYDASDIVKILIAANELGLQELIPNTQLFLIKYKADWIEQNFNFIFRTYFENDSFSELQNFCTELISKQSEKIFNSTDFTSISENLLISLIQHDNLQMREVQIWEHVLKWGIGQNPELSSDPSSYSNDNYNTLKNTLQQCISFIKFYNLTSKEFLDSVFPYRKVLPEELYNDLLKTFLNHDYRPSNRKIKEIKEIDSNENIDSKIITNQHVELISKWIDRLENTNKLNNLYKFELILRGSRDGFTFKKFHEICDNRSHTVTIIEVKNSNEILGGYNPIKWDSKSKSTIKHYGKTKNSFIFSFKEDINDYILSRVVDESYAVNYFSYYGPSFGIGDLTVFGGLYASDSFCNNTNFCKKFFYEKQIRNTFDHFSIEEYEVFQINIKS</sequence>
<proteinExistence type="predicted"/>
<dbReference type="Gene3D" id="1.25.40.420">
    <property type="match status" value="1"/>
</dbReference>
<feature type="domain" description="BTB" evidence="1">
    <location>
        <begin position="29"/>
        <end position="102"/>
    </location>
</feature>
<dbReference type="SUPFAM" id="SSF54695">
    <property type="entry name" value="POZ domain"/>
    <property type="match status" value="1"/>
</dbReference>
<dbReference type="PROSITE" id="PS51886">
    <property type="entry name" value="TLDC"/>
    <property type="match status" value="1"/>
</dbReference>
<gene>
    <name evidence="3" type="ORF">RirG_058460</name>
</gene>
<evidence type="ECO:0000313" key="3">
    <source>
        <dbReference type="EMBL" id="EXX73647.1"/>
    </source>
</evidence>
<name>A0A015JVT7_RHIIW</name>
<reference evidence="3 4" key="1">
    <citation type="submission" date="2014-02" db="EMBL/GenBank/DDBJ databases">
        <title>Single nucleus genome sequencing reveals high similarity among nuclei of an endomycorrhizal fungus.</title>
        <authorList>
            <person name="Lin K."/>
            <person name="Geurts R."/>
            <person name="Zhang Z."/>
            <person name="Limpens E."/>
            <person name="Saunders D.G."/>
            <person name="Mu D."/>
            <person name="Pang E."/>
            <person name="Cao H."/>
            <person name="Cha H."/>
            <person name="Lin T."/>
            <person name="Zhou Q."/>
            <person name="Shang Y."/>
            <person name="Li Y."/>
            <person name="Ivanov S."/>
            <person name="Sharma T."/>
            <person name="Velzen R.V."/>
            <person name="Ruijter N.D."/>
            <person name="Aanen D.K."/>
            <person name="Win J."/>
            <person name="Kamoun S."/>
            <person name="Bisseling T."/>
            <person name="Huang S."/>
        </authorList>
    </citation>
    <scope>NUCLEOTIDE SEQUENCE [LARGE SCALE GENOMIC DNA]</scope>
    <source>
        <strain evidence="4">DAOM197198w</strain>
    </source>
</reference>
<dbReference type="GO" id="GO:0005737">
    <property type="term" value="C:cytoplasm"/>
    <property type="evidence" value="ECO:0007669"/>
    <property type="project" value="TreeGrafter"/>
</dbReference>
<dbReference type="Pfam" id="PF07707">
    <property type="entry name" value="BACK"/>
    <property type="match status" value="1"/>
</dbReference>
<comment type="caution">
    <text evidence="3">The sequence shown here is derived from an EMBL/GenBank/DDBJ whole genome shotgun (WGS) entry which is preliminary data.</text>
</comment>
<dbReference type="Proteomes" id="UP000022910">
    <property type="component" value="Unassembled WGS sequence"/>
</dbReference>